<dbReference type="EMBL" id="FOFP01000007">
    <property type="protein sequence ID" value="SEQ58659.1"/>
    <property type="molecule type" value="Genomic_DNA"/>
</dbReference>
<evidence type="ECO:0000313" key="15">
    <source>
        <dbReference type="Proteomes" id="UP000198512"/>
    </source>
</evidence>
<evidence type="ECO:0000256" key="8">
    <source>
        <dbReference type="ARBA" id="ARBA00022786"/>
    </source>
</evidence>
<comment type="caution">
    <text evidence="14">The sequence shown here is derived from an EMBL/GenBank/DDBJ whole genome shotgun (WGS) entry which is preliminary data.</text>
</comment>
<proteinExistence type="predicted"/>
<gene>
    <name evidence="14" type="ORF">SAMN05216600_107147</name>
</gene>
<keyword evidence="10 12" id="KW-1133">Transmembrane helix</keyword>
<organism evidence="14 15">
    <name type="scientific">Pseudomonas cuatrocienegasensis</name>
    <dbReference type="NCBI Taxonomy" id="543360"/>
    <lineage>
        <taxon>Bacteria</taxon>
        <taxon>Pseudomonadati</taxon>
        <taxon>Pseudomonadota</taxon>
        <taxon>Gammaproteobacteria</taxon>
        <taxon>Pseudomonadales</taxon>
        <taxon>Pseudomonadaceae</taxon>
        <taxon>Pseudomonas</taxon>
    </lineage>
</organism>
<evidence type="ECO:0000256" key="1">
    <source>
        <dbReference type="ARBA" id="ARBA00000900"/>
    </source>
</evidence>
<keyword evidence="9" id="KW-0862">Zinc</keyword>
<dbReference type="Pfam" id="PF12483">
    <property type="entry name" value="GIDE"/>
    <property type="match status" value="1"/>
</dbReference>
<evidence type="ECO:0000256" key="5">
    <source>
        <dbReference type="ARBA" id="ARBA00022692"/>
    </source>
</evidence>
<evidence type="ECO:0000256" key="4">
    <source>
        <dbReference type="ARBA" id="ARBA00022679"/>
    </source>
</evidence>
<keyword evidence="4" id="KW-0808">Transferase</keyword>
<keyword evidence="7" id="KW-0863">Zinc-finger</keyword>
<evidence type="ECO:0000256" key="2">
    <source>
        <dbReference type="ARBA" id="ARBA00004141"/>
    </source>
</evidence>
<keyword evidence="15" id="KW-1185">Reference proteome</keyword>
<evidence type="ECO:0000256" key="12">
    <source>
        <dbReference type="SAM" id="Phobius"/>
    </source>
</evidence>
<keyword evidence="8" id="KW-0833">Ubl conjugation pathway</keyword>
<name>A0ABY1BDA3_9PSED</name>
<evidence type="ECO:0000256" key="7">
    <source>
        <dbReference type="ARBA" id="ARBA00022771"/>
    </source>
</evidence>
<comment type="subcellular location">
    <subcellularLocation>
        <location evidence="2">Membrane</location>
        <topology evidence="2">Multi-pass membrane protein</topology>
    </subcellularLocation>
</comment>
<keyword evidence="5 12" id="KW-0812">Transmembrane</keyword>
<evidence type="ECO:0000256" key="3">
    <source>
        <dbReference type="ARBA" id="ARBA00012483"/>
    </source>
</evidence>
<evidence type="ECO:0000313" key="14">
    <source>
        <dbReference type="EMBL" id="SEQ58659.1"/>
    </source>
</evidence>
<keyword evidence="6" id="KW-0479">Metal-binding</keyword>
<protein>
    <recommendedName>
        <fullName evidence="3">RING-type E3 ubiquitin transferase</fullName>
        <ecNumber evidence="3">2.3.2.27</ecNumber>
    </recommendedName>
</protein>
<reference evidence="14 15" key="1">
    <citation type="submission" date="2016-10" db="EMBL/GenBank/DDBJ databases">
        <authorList>
            <person name="Varghese N."/>
            <person name="Submissions S."/>
        </authorList>
    </citation>
    <scope>NUCLEOTIDE SEQUENCE [LARGE SCALE GENOMIC DNA]</scope>
    <source>
        <strain evidence="14 15">CIP 109853</strain>
    </source>
</reference>
<evidence type="ECO:0000256" key="10">
    <source>
        <dbReference type="ARBA" id="ARBA00022989"/>
    </source>
</evidence>
<comment type="catalytic activity">
    <reaction evidence="1">
        <text>S-ubiquitinyl-[E2 ubiquitin-conjugating enzyme]-L-cysteine + [acceptor protein]-L-lysine = [E2 ubiquitin-conjugating enzyme]-L-cysteine + N(6)-ubiquitinyl-[acceptor protein]-L-lysine.</text>
        <dbReference type="EC" id="2.3.2.27"/>
    </reaction>
</comment>
<feature type="domain" description="E3 Ubiquitin ligase MUL1-like" evidence="13">
    <location>
        <begin position="84"/>
        <end position="180"/>
    </location>
</feature>
<dbReference type="Proteomes" id="UP000198512">
    <property type="component" value="Unassembled WGS sequence"/>
</dbReference>
<dbReference type="RefSeq" id="WP_069519979.1">
    <property type="nucleotide sequence ID" value="NZ_FOFP01000007.1"/>
</dbReference>
<dbReference type="InterPro" id="IPR018247">
    <property type="entry name" value="EF_Hand_1_Ca_BS"/>
</dbReference>
<dbReference type="PROSITE" id="PS00018">
    <property type="entry name" value="EF_HAND_1"/>
    <property type="match status" value="1"/>
</dbReference>
<dbReference type="InterPro" id="IPR022170">
    <property type="entry name" value="MUL1-like"/>
</dbReference>
<evidence type="ECO:0000256" key="9">
    <source>
        <dbReference type="ARBA" id="ARBA00022833"/>
    </source>
</evidence>
<keyword evidence="11 12" id="KW-0472">Membrane</keyword>
<accession>A0ABY1BDA3</accession>
<feature type="transmembrane region" description="Helical" evidence="12">
    <location>
        <begin position="271"/>
        <end position="292"/>
    </location>
</feature>
<sequence length="298" mass="33325">MGLEGLTFGLAASAVLSVASGWWALRRLVQARHLLDTPTSKIRSAAQGYAEFYGVLQEIPETVIVAPLTGTPCQWWRYRIEEYQGSGKSRSWRVVERGTSEAWLLLDDHTGQCLIDPRGALVRPATRVVWQGHQRHPRGLAKTGFFAALGLGREYRYTEERLHSGQPLYAIGEFRSSGGGRQGLDLDAAQRTVVSEWKGNFDGLLQRFDQNSDGQLDEREWARVRLAARLEAEDRHRAQSAQPARHQLSKPRESQPFVLSCAGEDELARRFYWQAAAGFVLCLAGAVAYAWLLGIKGF</sequence>
<evidence type="ECO:0000259" key="13">
    <source>
        <dbReference type="Pfam" id="PF12483"/>
    </source>
</evidence>
<evidence type="ECO:0000256" key="6">
    <source>
        <dbReference type="ARBA" id="ARBA00022723"/>
    </source>
</evidence>
<dbReference type="EC" id="2.3.2.27" evidence="3"/>
<evidence type="ECO:0000256" key="11">
    <source>
        <dbReference type="ARBA" id="ARBA00023136"/>
    </source>
</evidence>